<evidence type="ECO:0000313" key="2">
    <source>
        <dbReference type="Proteomes" id="UP000035800"/>
    </source>
</evidence>
<organism evidence="1 2">
    <name type="scientific">Leptospira santarosai serovar Shermani str. LT 821</name>
    <dbReference type="NCBI Taxonomy" id="758847"/>
    <lineage>
        <taxon>Bacteria</taxon>
        <taxon>Pseudomonadati</taxon>
        <taxon>Spirochaetota</taxon>
        <taxon>Spirochaetia</taxon>
        <taxon>Leptospirales</taxon>
        <taxon>Leptospiraceae</taxon>
        <taxon>Leptospira</taxon>
    </lineage>
</organism>
<sequence length="33" mass="3699">MPFCLKGTSLKSKGNDSKIKSPYEISILRESLQ</sequence>
<reference evidence="1 2" key="2">
    <citation type="journal article" date="2014" name="Emerg. Microbes Infect.">
        <title>Potential impact on kidney infection: a whole-genome analysis of Leptospira santarosai serovar Shermani.</title>
        <authorList>
            <person name="Chou L.F."/>
            <person name="Chen T.W."/>
            <person name="Ko Y.C."/>
            <person name="Pan M.J."/>
            <person name="Tian Y.C."/>
            <person name="Chiu C.H."/>
            <person name="Tang P."/>
            <person name="Hung C.C."/>
            <person name="Yang C.W."/>
        </authorList>
    </citation>
    <scope>NUCLEOTIDE SEQUENCE</scope>
    <source>
        <strain evidence="1 2">LT 821</strain>
    </source>
</reference>
<dbReference type="AlphaFoldDB" id="A0A097ESA7"/>
<dbReference type="Proteomes" id="UP000035800">
    <property type="component" value="Chromosome I"/>
</dbReference>
<accession>A0A097ESA7</accession>
<evidence type="ECO:0000313" key="1">
    <source>
        <dbReference type="EMBL" id="AIT10818.1"/>
    </source>
</evidence>
<reference evidence="1 2" key="1">
    <citation type="journal article" date="2012" name="Gene">
        <title>Sequence of Leptospira santarosai serovar Shermani genome and prediction of virulence-associated genes.</title>
        <authorList>
            <person name="Chou L.F."/>
            <person name="Chen Y.T."/>
            <person name="Lu C.W."/>
            <person name="Ko Y.C."/>
            <person name="Tang C.Y."/>
            <person name="Pan M.J."/>
            <person name="Tian Y.C."/>
            <person name="Chiu C.H."/>
            <person name="Hung C.C."/>
            <person name="Yang C.W."/>
        </authorList>
    </citation>
    <scope>NUCLEOTIDE SEQUENCE [LARGE SCALE GENOMIC DNA]</scope>
    <source>
        <strain evidence="1">LT 821</strain>
    </source>
</reference>
<proteinExistence type="predicted"/>
<dbReference type="EMBL" id="CP006694">
    <property type="protein sequence ID" value="AIT10818.1"/>
    <property type="molecule type" value="Genomic_DNA"/>
</dbReference>
<name>A0A097ESA7_9LEPT</name>
<protein>
    <submittedName>
        <fullName evidence="1">Uncharacterized protein</fullName>
    </submittedName>
</protein>
<gene>
    <name evidence="1" type="ORF">LSS_20920</name>
</gene>
<dbReference type="KEGG" id="lst:LSS_20920"/>